<dbReference type="SUPFAM" id="SSF55347">
    <property type="entry name" value="Glyceraldehyde-3-phosphate dehydrogenase-like, C-terminal domain"/>
    <property type="match status" value="1"/>
</dbReference>
<dbReference type="PANTHER" id="PTHR43249:SF1">
    <property type="entry name" value="D-GLUCOSIDE 3-DEHYDROGENASE"/>
    <property type="match status" value="1"/>
</dbReference>
<feature type="domain" description="Gfo/Idh/MocA-like oxidoreductase N-terminal" evidence="1">
    <location>
        <begin position="6"/>
        <end position="120"/>
    </location>
</feature>
<dbReference type="InterPro" id="IPR055170">
    <property type="entry name" value="GFO_IDH_MocA-like_dom"/>
</dbReference>
<proteinExistence type="predicted"/>
<protein>
    <submittedName>
        <fullName evidence="3">Gfo/Idh/MocA family oxidoreductase</fullName>
    </submittedName>
</protein>
<dbReference type="GO" id="GO:0000166">
    <property type="term" value="F:nucleotide binding"/>
    <property type="evidence" value="ECO:0007669"/>
    <property type="project" value="InterPro"/>
</dbReference>
<feature type="domain" description="GFO/IDH/MocA-like oxidoreductase" evidence="2">
    <location>
        <begin position="132"/>
        <end position="255"/>
    </location>
</feature>
<dbReference type="InterPro" id="IPR052515">
    <property type="entry name" value="Gfo/Idh/MocA_Oxidoreductase"/>
</dbReference>
<dbReference type="Proteomes" id="UP000585050">
    <property type="component" value="Unassembled WGS sequence"/>
</dbReference>
<dbReference type="InterPro" id="IPR036291">
    <property type="entry name" value="NAD(P)-bd_dom_sf"/>
</dbReference>
<reference evidence="3 4" key="1">
    <citation type="submission" date="2020-04" db="EMBL/GenBank/DDBJ databases">
        <title>Flammeovirga sp. SR4, a novel species isolated from seawater.</title>
        <authorList>
            <person name="Wang X."/>
        </authorList>
    </citation>
    <scope>NUCLEOTIDE SEQUENCE [LARGE SCALE GENOMIC DNA]</scope>
    <source>
        <strain evidence="3 4">SR4</strain>
    </source>
</reference>
<gene>
    <name evidence="3" type="ORF">HGP29_04775</name>
</gene>
<evidence type="ECO:0000313" key="4">
    <source>
        <dbReference type="Proteomes" id="UP000585050"/>
    </source>
</evidence>
<dbReference type="InterPro" id="IPR000683">
    <property type="entry name" value="Gfo/Idh/MocA-like_OxRdtase_N"/>
</dbReference>
<evidence type="ECO:0000259" key="1">
    <source>
        <dbReference type="Pfam" id="PF01408"/>
    </source>
</evidence>
<evidence type="ECO:0000313" key="3">
    <source>
        <dbReference type="EMBL" id="NLR90506.1"/>
    </source>
</evidence>
<dbReference type="RefSeq" id="WP_168881205.1">
    <property type="nucleotide sequence ID" value="NZ_JABAIL010000001.1"/>
</dbReference>
<keyword evidence="4" id="KW-1185">Reference proteome</keyword>
<sequence>MKNKKINFAIIGCGRIAQRHAEHINNVGELWGVCDIDENKSRSLAEKYNCKSFNSIEELLTNNNNIDVVAICSPNGLHAEHTIKSLNAGYHVLCEKPMAINLNDCGEMIKASERSNKRLFIVKQNRYNPPVSEIKKLIDNDVFGKIFSIQLSCFWNRNENYYKDSWKGTKSIDGGTLYTQFSHFIDLLYWMFGDVKKTYGFTKNYNHHNIIEFEDSGVISLLFYSGAIGTINYSVNTTNKNMEGSLTIIGEKGTVKIGGQYLNELEYQQFSNGFTIKNLPKGNPPNSYGEYKGSMSNHDKVYENIIDVLNNNGKISTIGFEGLKTVEIIEEFYNNAIKL</sequence>
<dbReference type="PANTHER" id="PTHR43249">
    <property type="entry name" value="UDP-N-ACETYL-2-AMINO-2-DEOXY-D-GLUCURONATE OXIDASE"/>
    <property type="match status" value="1"/>
</dbReference>
<dbReference type="Pfam" id="PF22725">
    <property type="entry name" value="GFO_IDH_MocA_C3"/>
    <property type="match status" value="1"/>
</dbReference>
<name>A0A7X8SHV2_9BACT</name>
<dbReference type="Gene3D" id="3.30.360.10">
    <property type="entry name" value="Dihydrodipicolinate Reductase, domain 2"/>
    <property type="match status" value="1"/>
</dbReference>
<dbReference type="AlphaFoldDB" id="A0A7X8SHV2"/>
<dbReference type="SUPFAM" id="SSF51735">
    <property type="entry name" value="NAD(P)-binding Rossmann-fold domains"/>
    <property type="match status" value="1"/>
</dbReference>
<dbReference type="Gene3D" id="3.40.50.720">
    <property type="entry name" value="NAD(P)-binding Rossmann-like Domain"/>
    <property type="match status" value="1"/>
</dbReference>
<dbReference type="EMBL" id="JABAIL010000001">
    <property type="protein sequence ID" value="NLR90506.1"/>
    <property type="molecule type" value="Genomic_DNA"/>
</dbReference>
<comment type="caution">
    <text evidence="3">The sequence shown here is derived from an EMBL/GenBank/DDBJ whole genome shotgun (WGS) entry which is preliminary data.</text>
</comment>
<accession>A0A7X8SHV2</accession>
<evidence type="ECO:0000259" key="2">
    <source>
        <dbReference type="Pfam" id="PF22725"/>
    </source>
</evidence>
<organism evidence="3 4">
    <name type="scientific">Flammeovirga agarivorans</name>
    <dbReference type="NCBI Taxonomy" id="2726742"/>
    <lineage>
        <taxon>Bacteria</taxon>
        <taxon>Pseudomonadati</taxon>
        <taxon>Bacteroidota</taxon>
        <taxon>Cytophagia</taxon>
        <taxon>Cytophagales</taxon>
        <taxon>Flammeovirgaceae</taxon>
        <taxon>Flammeovirga</taxon>
    </lineage>
</organism>
<dbReference type="Pfam" id="PF01408">
    <property type="entry name" value="GFO_IDH_MocA"/>
    <property type="match status" value="1"/>
</dbReference>